<feature type="compositionally biased region" description="Polar residues" evidence="1">
    <location>
        <begin position="183"/>
        <end position="197"/>
    </location>
</feature>
<proteinExistence type="predicted"/>
<feature type="region of interest" description="Disordered" evidence="1">
    <location>
        <begin position="176"/>
        <end position="197"/>
    </location>
</feature>
<feature type="region of interest" description="Disordered" evidence="1">
    <location>
        <begin position="34"/>
        <end position="108"/>
    </location>
</feature>
<reference evidence="2 3" key="1">
    <citation type="submission" date="2024-01" db="EMBL/GenBank/DDBJ databases">
        <title>Genome assemblies of Stephania.</title>
        <authorList>
            <person name="Yang L."/>
        </authorList>
    </citation>
    <scope>NUCLEOTIDE SEQUENCE [LARGE SCALE GENOMIC DNA]</scope>
    <source>
        <strain evidence="2">JXDWG</strain>
        <tissue evidence="2">Leaf</tissue>
    </source>
</reference>
<dbReference type="Proteomes" id="UP001419268">
    <property type="component" value="Unassembled WGS sequence"/>
</dbReference>
<accession>A0AAP0HRI9</accession>
<feature type="compositionally biased region" description="Polar residues" evidence="1">
    <location>
        <begin position="99"/>
        <end position="108"/>
    </location>
</feature>
<feature type="compositionally biased region" description="Basic and acidic residues" evidence="1">
    <location>
        <begin position="83"/>
        <end position="98"/>
    </location>
</feature>
<feature type="compositionally biased region" description="Low complexity" evidence="1">
    <location>
        <begin position="47"/>
        <end position="66"/>
    </location>
</feature>
<comment type="caution">
    <text evidence="2">The sequence shown here is derived from an EMBL/GenBank/DDBJ whole genome shotgun (WGS) entry which is preliminary data.</text>
</comment>
<name>A0AAP0HRI9_9MAGN</name>
<evidence type="ECO:0000313" key="3">
    <source>
        <dbReference type="Proteomes" id="UP001419268"/>
    </source>
</evidence>
<keyword evidence="3" id="KW-1185">Reference proteome</keyword>
<dbReference type="AlphaFoldDB" id="A0AAP0HRI9"/>
<organism evidence="2 3">
    <name type="scientific">Stephania cephalantha</name>
    <dbReference type="NCBI Taxonomy" id="152367"/>
    <lineage>
        <taxon>Eukaryota</taxon>
        <taxon>Viridiplantae</taxon>
        <taxon>Streptophyta</taxon>
        <taxon>Embryophyta</taxon>
        <taxon>Tracheophyta</taxon>
        <taxon>Spermatophyta</taxon>
        <taxon>Magnoliopsida</taxon>
        <taxon>Ranunculales</taxon>
        <taxon>Menispermaceae</taxon>
        <taxon>Menispermoideae</taxon>
        <taxon>Cissampelideae</taxon>
        <taxon>Stephania</taxon>
    </lineage>
</organism>
<dbReference type="EMBL" id="JBBNAG010000011">
    <property type="protein sequence ID" value="KAK9093931.1"/>
    <property type="molecule type" value="Genomic_DNA"/>
</dbReference>
<gene>
    <name evidence="2" type="ORF">Scep_025400</name>
</gene>
<evidence type="ECO:0000313" key="2">
    <source>
        <dbReference type="EMBL" id="KAK9093931.1"/>
    </source>
</evidence>
<protein>
    <submittedName>
        <fullName evidence="2">Uncharacterized protein</fullName>
    </submittedName>
</protein>
<evidence type="ECO:0000256" key="1">
    <source>
        <dbReference type="SAM" id="MobiDB-lite"/>
    </source>
</evidence>
<sequence length="267" mass="29460">MIFEYVSTTFLEPRDIDSTQVSWHTHQILFTLKRPIAPPSSRPTNKSLSQTIDSSRSSQSQSTIQDKSSEHDMQHPNLLKNEVIYDSKDSLRNSEVRRSSTMSTLGSNISHSKAAEDFADIEIKNLSDEPKSNISLGLATSDIPASDPNISCPEKSSMSSIAKCRVPDIIQPEDVQTKDKTKSTALPSGNAGKITNNDAYENSNQHFADMVDDGRLVECTTMAFSIPCESASSSHVDDAGGKSLEKKMNVREENMKMDEFPSFDLGF</sequence>